<dbReference type="PANTHER" id="PTHR19229:SF250">
    <property type="entry name" value="ABC TRANSPORTER DOMAIN-CONTAINING PROTEIN-RELATED"/>
    <property type="match status" value="1"/>
</dbReference>
<feature type="transmembrane region" description="Helical" evidence="8">
    <location>
        <begin position="306"/>
        <end position="332"/>
    </location>
</feature>
<dbReference type="Gene3D" id="3.40.50.300">
    <property type="entry name" value="P-loop containing nucleotide triphosphate hydrolases"/>
    <property type="match status" value="2"/>
</dbReference>
<dbReference type="CDD" id="cd03263">
    <property type="entry name" value="ABC_subfamily_A"/>
    <property type="match status" value="2"/>
</dbReference>
<dbReference type="FunFam" id="3.40.50.300:FF:000933">
    <property type="entry name" value="ABC transporter A family member 7"/>
    <property type="match status" value="1"/>
</dbReference>
<dbReference type="GO" id="GO:0140359">
    <property type="term" value="F:ABC-type transporter activity"/>
    <property type="evidence" value="ECO:0007669"/>
    <property type="project" value="InterPro"/>
</dbReference>
<dbReference type="PANTHER" id="PTHR19229">
    <property type="entry name" value="ATP-BINDING CASSETTE TRANSPORTER SUBFAMILY A ABCA"/>
    <property type="match status" value="1"/>
</dbReference>
<feature type="transmembrane region" description="Helical" evidence="8">
    <location>
        <begin position="458"/>
        <end position="478"/>
    </location>
</feature>
<keyword evidence="11" id="KW-1185">Reference proteome</keyword>
<dbReference type="FunFam" id="3.40.50.300:FF:002470">
    <property type="entry name" value="ABC transporter, putative"/>
    <property type="match status" value="1"/>
</dbReference>
<proteinExistence type="predicted"/>
<dbReference type="InterPro" id="IPR013525">
    <property type="entry name" value="ABC2_TM"/>
</dbReference>
<dbReference type="InterPro" id="IPR026082">
    <property type="entry name" value="ABCA"/>
</dbReference>
<dbReference type="Proteomes" id="UP001487740">
    <property type="component" value="Unassembled WGS sequence"/>
</dbReference>
<feature type="domain" description="ABC transporter" evidence="9">
    <location>
        <begin position="1409"/>
        <end position="1641"/>
    </location>
</feature>
<evidence type="ECO:0000313" key="10">
    <source>
        <dbReference type="EMBL" id="KAK8407800.1"/>
    </source>
</evidence>
<dbReference type="PROSITE" id="PS50893">
    <property type="entry name" value="ABC_TRANSPORTER_2"/>
    <property type="match status" value="2"/>
</dbReference>
<dbReference type="EMBL" id="JARAKH010000001">
    <property type="protein sequence ID" value="KAK8407799.1"/>
    <property type="molecule type" value="Genomic_DNA"/>
</dbReference>
<dbReference type="Pfam" id="PF23321">
    <property type="entry name" value="R1_ABCA1"/>
    <property type="match status" value="1"/>
</dbReference>
<keyword evidence="2 8" id="KW-0812">Transmembrane</keyword>
<keyword evidence="5 8" id="KW-1133">Transmembrane helix</keyword>
<dbReference type="SUPFAM" id="SSF52540">
    <property type="entry name" value="P-loop containing nucleoside triphosphate hydrolases"/>
    <property type="match status" value="2"/>
</dbReference>
<protein>
    <recommendedName>
        <fullName evidence="9">ABC transporter domain-containing protein</fullName>
    </recommendedName>
</protein>
<evidence type="ECO:0000256" key="2">
    <source>
        <dbReference type="ARBA" id="ARBA00022692"/>
    </source>
</evidence>
<dbReference type="Pfam" id="PF12698">
    <property type="entry name" value="ABC2_membrane_3"/>
    <property type="match status" value="2"/>
</dbReference>
<evidence type="ECO:0000256" key="3">
    <source>
        <dbReference type="ARBA" id="ARBA00022741"/>
    </source>
</evidence>
<dbReference type="PROSITE" id="PS00211">
    <property type="entry name" value="ABC_TRANSPORTER_1"/>
    <property type="match status" value="1"/>
</dbReference>
<feature type="transmembrane region" description="Helical" evidence="8">
    <location>
        <begin position="1090"/>
        <end position="1110"/>
    </location>
</feature>
<evidence type="ECO:0000256" key="4">
    <source>
        <dbReference type="ARBA" id="ARBA00022840"/>
    </source>
</evidence>
<organism evidence="10 11">
    <name type="scientific">Scylla paramamosain</name>
    <name type="common">Mud crab</name>
    <dbReference type="NCBI Taxonomy" id="85552"/>
    <lineage>
        <taxon>Eukaryota</taxon>
        <taxon>Metazoa</taxon>
        <taxon>Ecdysozoa</taxon>
        <taxon>Arthropoda</taxon>
        <taxon>Crustacea</taxon>
        <taxon>Multicrustacea</taxon>
        <taxon>Malacostraca</taxon>
        <taxon>Eumalacostraca</taxon>
        <taxon>Eucarida</taxon>
        <taxon>Decapoda</taxon>
        <taxon>Pleocyemata</taxon>
        <taxon>Brachyura</taxon>
        <taxon>Eubrachyura</taxon>
        <taxon>Portunoidea</taxon>
        <taxon>Portunidae</taxon>
        <taxon>Portuninae</taxon>
        <taxon>Scylla</taxon>
    </lineage>
</organism>
<accession>A0AAW0V6G4</accession>
<evidence type="ECO:0000256" key="5">
    <source>
        <dbReference type="ARBA" id="ARBA00022989"/>
    </source>
</evidence>
<feature type="transmembrane region" description="Helical" evidence="8">
    <location>
        <begin position="266"/>
        <end position="286"/>
    </location>
</feature>
<evidence type="ECO:0000256" key="8">
    <source>
        <dbReference type="SAM" id="Phobius"/>
    </source>
</evidence>
<gene>
    <name evidence="10" type="ORF">O3P69_002380</name>
</gene>
<feature type="domain" description="ABC transporter" evidence="9">
    <location>
        <begin position="535"/>
        <end position="769"/>
    </location>
</feature>
<dbReference type="GO" id="GO:0005319">
    <property type="term" value="F:lipid transporter activity"/>
    <property type="evidence" value="ECO:0007669"/>
    <property type="project" value="TreeGrafter"/>
</dbReference>
<dbReference type="InterPro" id="IPR017871">
    <property type="entry name" value="ABC_transporter-like_CS"/>
</dbReference>
<dbReference type="InterPro" id="IPR027417">
    <property type="entry name" value="P-loop_NTPase"/>
</dbReference>
<dbReference type="GO" id="GO:0005524">
    <property type="term" value="F:ATP binding"/>
    <property type="evidence" value="ECO:0007669"/>
    <property type="project" value="UniProtKB-KW"/>
</dbReference>
<comment type="subcellular location">
    <subcellularLocation>
        <location evidence="1">Membrane</location>
        <topology evidence="1">Multi-pass membrane protein</topology>
    </subcellularLocation>
</comment>
<dbReference type="InterPro" id="IPR003593">
    <property type="entry name" value="AAA+_ATPase"/>
</dbReference>
<dbReference type="SMART" id="SM00382">
    <property type="entry name" value="AAA"/>
    <property type="match status" value="2"/>
</dbReference>
<feature type="transmembrane region" description="Helical" evidence="8">
    <location>
        <begin position="352"/>
        <end position="371"/>
    </location>
</feature>
<dbReference type="Pfam" id="PF00005">
    <property type="entry name" value="ABC_tran"/>
    <property type="match status" value="2"/>
</dbReference>
<dbReference type="GO" id="GO:0016020">
    <property type="term" value="C:membrane"/>
    <property type="evidence" value="ECO:0007669"/>
    <property type="project" value="UniProtKB-SubCell"/>
</dbReference>
<name>A0AAW0V6G4_SCYPA</name>
<dbReference type="GO" id="GO:0016887">
    <property type="term" value="F:ATP hydrolysis activity"/>
    <property type="evidence" value="ECO:0007669"/>
    <property type="project" value="InterPro"/>
</dbReference>
<comment type="caution">
    <text evidence="10">The sequence shown here is derived from an EMBL/GenBank/DDBJ whole genome shotgun (WGS) entry which is preliminary data.</text>
</comment>
<dbReference type="EMBL" id="JARAKH010000001">
    <property type="protein sequence ID" value="KAK8407797.1"/>
    <property type="molecule type" value="Genomic_DNA"/>
</dbReference>
<dbReference type="EMBL" id="JARAKH010000001">
    <property type="protein sequence ID" value="KAK8407798.1"/>
    <property type="molecule type" value="Genomic_DNA"/>
</dbReference>
<evidence type="ECO:0000259" key="9">
    <source>
        <dbReference type="PROSITE" id="PS50893"/>
    </source>
</evidence>
<reference evidence="10 11" key="1">
    <citation type="submission" date="2023-03" db="EMBL/GenBank/DDBJ databases">
        <title>High-quality genome of Scylla paramamosain provides insights in environmental adaptation.</title>
        <authorList>
            <person name="Zhang L."/>
        </authorList>
    </citation>
    <scope>NUCLEOTIDE SEQUENCE [LARGE SCALE GENOMIC DNA]</scope>
    <source>
        <strain evidence="10">LZ_2023a</strain>
        <tissue evidence="10">Muscle</tissue>
    </source>
</reference>
<evidence type="ECO:0000256" key="7">
    <source>
        <dbReference type="SAM" id="MobiDB-lite"/>
    </source>
</evidence>
<evidence type="ECO:0000256" key="1">
    <source>
        <dbReference type="ARBA" id="ARBA00004141"/>
    </source>
</evidence>
<keyword evidence="6 8" id="KW-0472">Membrane</keyword>
<evidence type="ECO:0000256" key="6">
    <source>
        <dbReference type="ARBA" id="ARBA00023136"/>
    </source>
</evidence>
<feature type="transmembrane region" description="Helical" evidence="8">
    <location>
        <begin position="1327"/>
        <end position="1348"/>
    </location>
</feature>
<feature type="transmembrane region" description="Helical" evidence="8">
    <location>
        <begin position="378"/>
        <end position="395"/>
    </location>
</feature>
<feature type="region of interest" description="Disordered" evidence="7">
    <location>
        <begin position="506"/>
        <end position="526"/>
    </location>
</feature>
<keyword evidence="3" id="KW-0547">Nucleotide-binding</keyword>
<feature type="transmembrane region" description="Helical" evidence="8">
    <location>
        <begin position="1171"/>
        <end position="1194"/>
    </location>
</feature>
<keyword evidence="4" id="KW-0067">ATP-binding</keyword>
<feature type="transmembrane region" description="Helical" evidence="8">
    <location>
        <begin position="1138"/>
        <end position="1159"/>
    </location>
</feature>
<sequence length="1794" mass="199593">MGSTGAPVHKRRRTVGGHLLLLLWKSLLLRKKQKVLTFFEIFLPTALFSVILFIRLLPGSDLTPVYVNETTFFPHIDEQELLKEQCLGNLTGNKCIIKNIYSKTVRMYYAPNESFAADTAAYVADRLGWPPYALVAANNLDEMDELVEQSYYSSNGSSSFIAGLHFKDLPVDCDFPEALHYSIRLPGTWYTGSEYPFFQFPGPRNRSRSYIDNGFALLQTWIDRFYISRVTGNMSYMDEFQLDIQLYPYPPYSNDGGMSQIYGSMLPSYMILAFVLLSPSLIKNVVHEKETGVRELMRLMGMNRWLMWLGWFLHALLVVLLVSSIVTIMLTVSLHQSKGSVPPIINYTDPSFVWVMNTLYGICSISFCLAISTFFSRPTLATTLGVLIWLFSYYIPDTFFYFDYDDMSLAPKVLVCLLPNMAMTLGFKVMAMFEGRALGIQWDTVWETGNPRDELTPAAILLMMVLDTFLYLLLVWYVDQVSPGKYGVPLPFYFPFQRSYWCGTRPESVTSSTPDSDDPTSQYFEEEPEGLRPGIVIRNLRKEFRTLGGKVKVAVEDVSMTCYEGQCTVLLGHNGAGKTTTMSILTGVYAPSGGQAEVGGWNIATHLREAREELGLCPQHNMLFVDLTVLQHLLFFGRLKGLTTRAAKEEAVELLGRLDLLDKKNMFGSQLSGGMKRKLSLAISLIGGSKVVILDEPSSGLDPESRRWVWDVVQGERGRRTILVTTHHMEEADVLGDRVAIMASGRVVCAGSTLFLKNKFGDGYTLEIIMTENCNVDSLKEEVNKHMPSAVLQSIQGGEINFKLSPDTSLFAPLVNSLSSRKEELGIRHFGLSLTTMEKVFLGVSTVMKKDEEEQQTVLSGDEEEHTQHRDSVCMEDGDFAGSKDHLSDGDWRKLTGTTLLLHRIKAFFIKRLIYSIRKWPLFITQGLVPVVVTIACLLVDRNFDFFLSQEPLLTLTPSVFPKTFSFVSADEGLADLSSQYKDLFTGEHEVEETKNMTASLLQAADENLSRYREQYTFSASFLDTIDNTTLQVWSQTIPFHTVGIGTNLVSNALLRYATNSTNYTITTDNYPLPPNTMWQFTTELSASSFIYPSMMSLALAFLSSSYLVFPLQERETNTKQVQVMTGAPVWALWTTNFIWDMGMYMVTMVLILITFLALDPRGYFTTDAALGALVLLLLLYGWGSIPLAYLLSFPFQTPAAGFAVLTFICIVAGQLMPVVVAGLRLAHEPSLDLASDIIHWISSLIPAYPVADGFSKIVTTSIHNTKCDKFDSATTLELCVVLFLSNNASEFLQCCPPPMCSHSATGKCFHVYSYLYFDHSGLGSTLLYLFVDGLVFLAFIALIEAGVGKKFLHWWRSCRISRRSVIMDPWDNVMPDDDVVAETNLVSSLMYADHGNLELTEASKDTTMLVHNLVKQYSGCLVRAVKGISFRVGRGECFGLLGVNGAGKTSTFKMLTGDEIITGGDARIGALSLSHQRKRFLQQIGYCPQFDAFMGDLTGVEMLQLMGRLRGMDERQLKTTVPDLVNRVGLTECALRPSSTYSGGNRRKLSTAMALIGDPPLVFLDEPTSGVDPASRRRVWAAISEAVSNGQSVVLTSHSMEECEALCSRITIMSRGTLRCVGTSSHLKAKFGQGYSLQVKLKTHGFSMASKKEDDRIYDVKVEEVKTIISHHLPGSSLTDQHKGMLAYRVPNTVTWGRLFAVMESLKAGQDPEGSQAPVSQSMSLPSIVEVYAASDTSLEQVFLSFAREATQLSTPGLAAPHVVPTMMPVSPQVIPAVATEPPQAAQTMVTEL</sequence>
<dbReference type="InterPro" id="IPR003439">
    <property type="entry name" value="ABC_transporter-like_ATP-bd"/>
</dbReference>
<feature type="transmembrane region" description="Helical" evidence="8">
    <location>
        <begin position="1200"/>
        <end position="1222"/>
    </location>
</feature>
<dbReference type="InterPro" id="IPR056264">
    <property type="entry name" value="R2_ABCA1-4-like"/>
</dbReference>
<dbReference type="EMBL" id="JARAKH010000001">
    <property type="protein sequence ID" value="KAK8407800.1"/>
    <property type="molecule type" value="Genomic_DNA"/>
</dbReference>
<feature type="transmembrane region" description="Helical" evidence="8">
    <location>
        <begin position="1234"/>
        <end position="1252"/>
    </location>
</feature>
<feature type="transmembrane region" description="Helical" evidence="8">
    <location>
        <begin position="35"/>
        <end position="57"/>
    </location>
</feature>
<evidence type="ECO:0000313" key="11">
    <source>
        <dbReference type="Proteomes" id="UP001487740"/>
    </source>
</evidence>